<dbReference type="PANTHER" id="PTHR37299:SF1">
    <property type="entry name" value="STAGE 0 SPORULATION PROTEIN A HOMOLOG"/>
    <property type="match status" value="1"/>
</dbReference>
<gene>
    <name evidence="5" type="ORF">EV696_113102</name>
</gene>
<comment type="caution">
    <text evidence="5">The sequence shown here is derived from an EMBL/GenBank/DDBJ whole genome shotgun (WGS) entry which is preliminary data.</text>
</comment>
<evidence type="ECO:0000259" key="4">
    <source>
        <dbReference type="PROSITE" id="PS50930"/>
    </source>
</evidence>
<dbReference type="PANTHER" id="PTHR37299">
    <property type="entry name" value="TRANSCRIPTIONAL REGULATOR-RELATED"/>
    <property type="match status" value="1"/>
</dbReference>
<keyword evidence="1" id="KW-0902">Two-component regulatory system</keyword>
<dbReference type="InterPro" id="IPR007492">
    <property type="entry name" value="LytTR_DNA-bd_dom"/>
</dbReference>
<protein>
    <submittedName>
        <fullName evidence="5">LytTR family two component transcriptional regulator</fullName>
    </submittedName>
</protein>
<accession>A0A4R6UIC2</accession>
<dbReference type="Pfam" id="PF00072">
    <property type="entry name" value="Response_reg"/>
    <property type="match status" value="1"/>
</dbReference>
<dbReference type="SMART" id="SM00448">
    <property type="entry name" value="REC"/>
    <property type="match status" value="1"/>
</dbReference>
<feature type="domain" description="Response regulatory" evidence="3">
    <location>
        <begin position="4"/>
        <end position="117"/>
    </location>
</feature>
<dbReference type="SUPFAM" id="SSF52172">
    <property type="entry name" value="CheY-like"/>
    <property type="match status" value="1"/>
</dbReference>
<dbReference type="Proteomes" id="UP000295375">
    <property type="component" value="Unassembled WGS sequence"/>
</dbReference>
<evidence type="ECO:0000259" key="3">
    <source>
        <dbReference type="PROSITE" id="PS50110"/>
    </source>
</evidence>
<dbReference type="InterPro" id="IPR001789">
    <property type="entry name" value="Sig_transdc_resp-reg_receiver"/>
</dbReference>
<organism evidence="5 6">
    <name type="scientific">Permianibacter aggregans</name>
    <dbReference type="NCBI Taxonomy" id="1510150"/>
    <lineage>
        <taxon>Bacteria</taxon>
        <taxon>Pseudomonadati</taxon>
        <taxon>Pseudomonadota</taxon>
        <taxon>Gammaproteobacteria</taxon>
        <taxon>Pseudomonadales</taxon>
        <taxon>Pseudomonadaceae</taxon>
        <taxon>Permianibacter</taxon>
    </lineage>
</organism>
<dbReference type="InterPro" id="IPR011006">
    <property type="entry name" value="CheY-like_superfamily"/>
</dbReference>
<dbReference type="AlphaFoldDB" id="A0A4R6UIC2"/>
<evidence type="ECO:0000256" key="1">
    <source>
        <dbReference type="ARBA" id="ARBA00023012"/>
    </source>
</evidence>
<dbReference type="EMBL" id="SNYM01000013">
    <property type="protein sequence ID" value="TDQ46561.1"/>
    <property type="molecule type" value="Genomic_DNA"/>
</dbReference>
<dbReference type="SMART" id="SM00850">
    <property type="entry name" value="LytTR"/>
    <property type="match status" value="1"/>
</dbReference>
<dbReference type="InterPro" id="IPR046947">
    <property type="entry name" value="LytR-like"/>
</dbReference>
<dbReference type="PROSITE" id="PS50930">
    <property type="entry name" value="HTH_LYTTR"/>
    <property type="match status" value="1"/>
</dbReference>
<keyword evidence="6" id="KW-1185">Reference proteome</keyword>
<evidence type="ECO:0000313" key="6">
    <source>
        <dbReference type="Proteomes" id="UP000295375"/>
    </source>
</evidence>
<dbReference type="OrthoDB" id="9782655at2"/>
<reference evidence="5 6" key="1">
    <citation type="submission" date="2019-03" db="EMBL/GenBank/DDBJ databases">
        <title>Genomic Encyclopedia of Type Strains, Phase IV (KMG-IV): sequencing the most valuable type-strain genomes for metagenomic binning, comparative biology and taxonomic classification.</title>
        <authorList>
            <person name="Goeker M."/>
        </authorList>
    </citation>
    <scope>NUCLEOTIDE SEQUENCE [LARGE SCALE GENOMIC DNA]</scope>
    <source>
        <strain evidence="5 6">DSM 103792</strain>
    </source>
</reference>
<dbReference type="FunFam" id="3.40.50.2300:FF:000051">
    <property type="entry name" value="Two-component response regulator yehT"/>
    <property type="match status" value="1"/>
</dbReference>
<evidence type="ECO:0000313" key="5">
    <source>
        <dbReference type="EMBL" id="TDQ46561.1"/>
    </source>
</evidence>
<sequence length="266" mass="30392">MSIRAIIVDDESLARRGLAMRLARFEDVAVVAQCQNGREALHAIAEQQPDLVFLDIQMPGLSGFDVVRALPTDQLPLIVFVTAFNEYALDAFDIHAIDYVLKPADEQRLEKTIERVRAHRAQQTALADKQRLMHFISDITGEQYQSVDQVLERAEAGQQYPSRISVKDRQETTLVDVRDISWVDAAGDYMCLHVGEQVHIMRCTMKELESLLDPNLFQRIHRSTIINLDQVEKIINHTNGEYFLAMKNGARLKMSRGYKDKIKHFA</sequence>
<dbReference type="PROSITE" id="PS50110">
    <property type="entry name" value="RESPONSE_REGULATORY"/>
    <property type="match status" value="1"/>
</dbReference>
<evidence type="ECO:0000256" key="2">
    <source>
        <dbReference type="PROSITE-ProRule" id="PRU00169"/>
    </source>
</evidence>
<dbReference type="RefSeq" id="WP_133591832.1">
    <property type="nucleotide sequence ID" value="NZ_CP037953.1"/>
</dbReference>
<proteinExistence type="predicted"/>
<dbReference type="Pfam" id="PF04397">
    <property type="entry name" value="LytTR"/>
    <property type="match status" value="1"/>
</dbReference>
<dbReference type="Gene3D" id="3.40.50.2300">
    <property type="match status" value="1"/>
</dbReference>
<name>A0A4R6UIC2_9GAMM</name>
<keyword evidence="2" id="KW-0597">Phosphoprotein</keyword>
<feature type="modified residue" description="4-aspartylphosphate" evidence="2">
    <location>
        <position position="55"/>
    </location>
</feature>
<dbReference type="Gene3D" id="2.40.50.1020">
    <property type="entry name" value="LytTr DNA-binding domain"/>
    <property type="match status" value="1"/>
</dbReference>
<feature type="domain" description="HTH LytTR-type" evidence="4">
    <location>
        <begin position="164"/>
        <end position="266"/>
    </location>
</feature>
<dbReference type="GO" id="GO:0003677">
    <property type="term" value="F:DNA binding"/>
    <property type="evidence" value="ECO:0007669"/>
    <property type="project" value="InterPro"/>
</dbReference>
<dbReference type="GO" id="GO:0000156">
    <property type="term" value="F:phosphorelay response regulator activity"/>
    <property type="evidence" value="ECO:0007669"/>
    <property type="project" value="InterPro"/>
</dbReference>